<dbReference type="eggNOG" id="ENOG502ZXRW">
    <property type="taxonomic scope" value="Bacteria"/>
</dbReference>
<protein>
    <recommendedName>
        <fullName evidence="3">DUF4352 domain-containing protein</fullName>
    </recommendedName>
</protein>
<comment type="caution">
    <text evidence="1">The sequence shown here is derived from an EMBL/GenBank/DDBJ whole genome shotgun (WGS) entry which is preliminary data.</text>
</comment>
<dbReference type="STRING" id="333138.LQ50_19090"/>
<accession>A0A0B0IGR5</accession>
<dbReference type="RefSeq" id="WP_034631846.1">
    <property type="nucleotide sequence ID" value="NZ_JRJU01000029.1"/>
</dbReference>
<proteinExistence type="predicted"/>
<dbReference type="EMBL" id="JRJU01000029">
    <property type="protein sequence ID" value="KHF38836.1"/>
    <property type="molecule type" value="Genomic_DNA"/>
</dbReference>
<dbReference type="OrthoDB" id="2921714at2"/>
<dbReference type="AlphaFoldDB" id="A0A0B0IGR5"/>
<dbReference type="PROSITE" id="PS51257">
    <property type="entry name" value="PROKAR_LIPOPROTEIN"/>
    <property type="match status" value="1"/>
</dbReference>
<name>A0A0B0IGR5_9BACI</name>
<gene>
    <name evidence="1" type="ORF">LQ50_19090</name>
</gene>
<organism evidence="1 2">
    <name type="scientific">Halalkalibacter okhensis</name>
    <dbReference type="NCBI Taxonomy" id="333138"/>
    <lineage>
        <taxon>Bacteria</taxon>
        <taxon>Bacillati</taxon>
        <taxon>Bacillota</taxon>
        <taxon>Bacilli</taxon>
        <taxon>Bacillales</taxon>
        <taxon>Bacillaceae</taxon>
        <taxon>Halalkalibacter</taxon>
    </lineage>
</organism>
<evidence type="ECO:0000313" key="1">
    <source>
        <dbReference type="EMBL" id="KHF38836.1"/>
    </source>
</evidence>
<reference evidence="1 2" key="1">
    <citation type="submission" date="2014-09" db="EMBL/GenBank/DDBJ databases">
        <title>Genome sequencing and annotation of Bacillus Okhensis strain Kh10-101T.</title>
        <authorList>
            <person name="Prakash J.S."/>
        </authorList>
    </citation>
    <scope>NUCLEOTIDE SEQUENCE [LARGE SCALE GENOMIC DNA]</scope>
    <source>
        <strain evidence="2">Kh10-101T</strain>
    </source>
</reference>
<dbReference type="Proteomes" id="UP000030832">
    <property type="component" value="Unassembled WGS sequence"/>
</dbReference>
<evidence type="ECO:0000313" key="2">
    <source>
        <dbReference type="Proteomes" id="UP000030832"/>
    </source>
</evidence>
<sequence length="143" mass="15887">MNKYIISLFLLLIITACGPEVLLEIDQEQTRIIHDNEIEMVSIYVRVENNGQLPANDLSARFLIDDPNVQLALGGQNEIVFTDTEGNPEPFQLSGGSSFFIAEVFSLESDVTDEDLREAITVEILNAQGDVVAEHTINYVTTE</sequence>
<evidence type="ECO:0008006" key="3">
    <source>
        <dbReference type="Google" id="ProtNLM"/>
    </source>
</evidence>
<keyword evidence="2" id="KW-1185">Reference proteome</keyword>